<dbReference type="InterPro" id="IPR004218">
    <property type="entry name" value="GSHS_ATP-bd"/>
</dbReference>
<evidence type="ECO:0000313" key="3">
    <source>
        <dbReference type="Proteomes" id="UP000230821"/>
    </source>
</evidence>
<accession>A0A2G6KHU5</accession>
<dbReference type="SUPFAM" id="SSF56059">
    <property type="entry name" value="Glutathione synthetase ATP-binding domain-like"/>
    <property type="match status" value="1"/>
</dbReference>
<dbReference type="PANTHER" id="PTHR39217:SF1">
    <property type="entry name" value="GLUTATHIONE SYNTHETASE"/>
    <property type="match status" value="1"/>
</dbReference>
<proteinExistence type="predicted"/>
<gene>
    <name evidence="2" type="ORF">CSA56_05065</name>
</gene>
<dbReference type="Pfam" id="PF02955">
    <property type="entry name" value="GSH-S_ATP"/>
    <property type="match status" value="1"/>
</dbReference>
<dbReference type="GO" id="GO:0004363">
    <property type="term" value="F:glutathione synthase activity"/>
    <property type="evidence" value="ECO:0007669"/>
    <property type="project" value="InterPro"/>
</dbReference>
<dbReference type="AlphaFoldDB" id="A0A2G6KHU5"/>
<dbReference type="InterPro" id="IPR013815">
    <property type="entry name" value="ATP_grasp_subdomain_1"/>
</dbReference>
<dbReference type="PANTHER" id="PTHR39217">
    <property type="match status" value="1"/>
</dbReference>
<dbReference type="GO" id="GO:0005524">
    <property type="term" value="F:ATP binding"/>
    <property type="evidence" value="ECO:0007669"/>
    <property type="project" value="InterPro"/>
</dbReference>
<dbReference type="Gene3D" id="3.40.50.20">
    <property type="match status" value="1"/>
</dbReference>
<dbReference type="InterPro" id="IPR053191">
    <property type="entry name" value="DcsG_Biosynth_Enzyme"/>
</dbReference>
<sequence length="307" mass="34843">MNRILCLQIQEILFILSPKKLMNSGQKKIVFVTCRRWTDLSESDRLVADELEKKGHRVDACPWNGDFAAFQGADAIILRANWDYHHDVEGFLRWLDRLDETGLKVCNPIPIVKRNLVKDYVLELEAAGISVPVTDCWERSSNESLQAIFEKHGWQQAVLKPQIGASGHLVEKVVMSEIDDWVTTIADSEPQKKWLVQEFLPEVLESGELSLIFFHGDFSHAVVKHTQKGEFRVNSQFKGILERALPTPEIIAQAGKALTTLDTIPLYARIDGVIREEGRFILCEMELNEPALYLQYAPGQASRFAEA</sequence>
<comment type="caution">
    <text evidence="2">The sequence shown here is derived from an EMBL/GenBank/DDBJ whole genome shotgun (WGS) entry which is preliminary data.</text>
</comment>
<protein>
    <recommendedName>
        <fullName evidence="1">Prokaryotic glutathione synthetase ATP-binding domain-containing protein</fullName>
    </recommendedName>
</protein>
<dbReference type="Proteomes" id="UP000230821">
    <property type="component" value="Unassembled WGS sequence"/>
</dbReference>
<dbReference type="Gene3D" id="3.30.1490.20">
    <property type="entry name" value="ATP-grasp fold, A domain"/>
    <property type="match status" value="1"/>
</dbReference>
<feature type="domain" description="Prokaryotic glutathione synthetase ATP-binding" evidence="1">
    <location>
        <begin position="141"/>
        <end position="240"/>
    </location>
</feature>
<evidence type="ECO:0000259" key="1">
    <source>
        <dbReference type="Pfam" id="PF02955"/>
    </source>
</evidence>
<evidence type="ECO:0000313" key="2">
    <source>
        <dbReference type="EMBL" id="PIE35224.1"/>
    </source>
</evidence>
<organism evidence="2 3">
    <name type="scientific">candidate division KSB3 bacterium</name>
    <dbReference type="NCBI Taxonomy" id="2044937"/>
    <lineage>
        <taxon>Bacteria</taxon>
        <taxon>candidate division KSB3</taxon>
    </lineage>
</organism>
<dbReference type="EMBL" id="PDSK01000051">
    <property type="protein sequence ID" value="PIE35224.1"/>
    <property type="molecule type" value="Genomic_DNA"/>
</dbReference>
<name>A0A2G6KHU5_9BACT</name>
<reference evidence="2 3" key="1">
    <citation type="submission" date="2017-10" db="EMBL/GenBank/DDBJ databases">
        <title>Novel microbial diversity and functional potential in the marine mammal oral microbiome.</title>
        <authorList>
            <person name="Dudek N.K."/>
            <person name="Sun C.L."/>
            <person name="Burstein D."/>
            <person name="Kantor R.S."/>
            <person name="Aliaga Goltsman D.S."/>
            <person name="Bik E.M."/>
            <person name="Thomas B.C."/>
            <person name="Banfield J.F."/>
            <person name="Relman D.A."/>
        </authorList>
    </citation>
    <scope>NUCLEOTIDE SEQUENCE [LARGE SCALE GENOMIC DNA]</scope>
    <source>
        <strain evidence="2">DOLJORAL78_47_16</strain>
    </source>
</reference>
<feature type="non-terminal residue" evidence="2">
    <location>
        <position position="307"/>
    </location>
</feature>
<dbReference type="Gene3D" id="3.30.470.20">
    <property type="entry name" value="ATP-grasp fold, B domain"/>
    <property type="match status" value="1"/>
</dbReference>